<evidence type="ECO:0000313" key="3">
    <source>
        <dbReference type="Proteomes" id="UP000218677"/>
    </source>
</evidence>
<comment type="caution">
    <text evidence="2">The sequence shown here is derived from an EMBL/GenBank/DDBJ whole genome shotgun (WGS) entry which is preliminary data.</text>
</comment>
<dbReference type="AlphaFoldDB" id="A0A2A4HK34"/>
<accession>A0A2A4HK34</accession>
<dbReference type="EMBL" id="NWUX01000011">
    <property type="protein sequence ID" value="PCF95272.1"/>
    <property type="molecule type" value="Genomic_DNA"/>
</dbReference>
<evidence type="ECO:0000256" key="1">
    <source>
        <dbReference type="SAM" id="MobiDB-lite"/>
    </source>
</evidence>
<keyword evidence="3" id="KW-1185">Reference proteome</keyword>
<protein>
    <submittedName>
        <fullName evidence="2">Uncharacterized protein</fullName>
    </submittedName>
</protein>
<name>A0A2A4HK34_9GAMM</name>
<proteinExistence type="predicted"/>
<dbReference type="OrthoDB" id="6169748at2"/>
<gene>
    <name evidence="2" type="ORF">CPA45_13310</name>
</gene>
<dbReference type="RefSeq" id="WP_096652147.1">
    <property type="nucleotide sequence ID" value="NZ_NWUX01000011.1"/>
</dbReference>
<reference evidence="3" key="1">
    <citation type="submission" date="2017-09" db="EMBL/GenBank/DDBJ databases">
        <authorList>
            <person name="Cho G.-S."/>
            <person name="Oguntoyinbo F.A."/>
            <person name="Cnockaert M."/>
            <person name="Kabisch J."/>
            <person name="Neve H."/>
            <person name="Bockelmann W."/>
            <person name="Wenning M."/>
            <person name="Franz C.M."/>
            <person name="Vandamme P."/>
        </authorList>
    </citation>
    <scope>NUCLEOTIDE SEQUENCE [LARGE SCALE GENOMIC DNA]</scope>
    <source>
        <strain evidence="3">MBT G8648</strain>
    </source>
</reference>
<dbReference type="Proteomes" id="UP000218677">
    <property type="component" value="Unassembled WGS sequence"/>
</dbReference>
<feature type="region of interest" description="Disordered" evidence="1">
    <location>
        <begin position="1"/>
        <end position="27"/>
    </location>
</feature>
<sequence>MLTSTHEKAQRNGWAFSALPTKAHAKPENSTRYGARLCLADPCQPVGVGVGAEKPRPVSGKGAA</sequence>
<feature type="compositionally biased region" description="Basic and acidic residues" evidence="1">
    <location>
        <begin position="1"/>
        <end position="10"/>
    </location>
</feature>
<organism evidence="2 3">
    <name type="scientific">Vreelandella nigrificans</name>
    <dbReference type="NCBI Taxonomy" id="2042704"/>
    <lineage>
        <taxon>Bacteria</taxon>
        <taxon>Pseudomonadati</taxon>
        <taxon>Pseudomonadota</taxon>
        <taxon>Gammaproteobacteria</taxon>
        <taxon>Oceanospirillales</taxon>
        <taxon>Halomonadaceae</taxon>
        <taxon>Vreelandella</taxon>
    </lineage>
</organism>
<evidence type="ECO:0000313" key="2">
    <source>
        <dbReference type="EMBL" id="PCF95272.1"/>
    </source>
</evidence>